<reference evidence="3 4" key="1">
    <citation type="submission" date="2023-09" db="EMBL/GenBank/DDBJ databases">
        <title>Multi-omics analysis of a traditional fermented food reveals byproduct-associated fungal strains for waste-to-food upcycling.</title>
        <authorList>
            <consortium name="Lawrence Berkeley National Laboratory"/>
            <person name="Rekdal V.M."/>
            <person name="Villalobos-Escobedo J.M."/>
            <person name="Rodriguez-Valeron N."/>
            <person name="Garcia M.O."/>
            <person name="Vasquez D.P."/>
            <person name="Damayanti I."/>
            <person name="Sorensen P.M."/>
            <person name="Baidoo E.E."/>
            <person name="De Carvalho A.C."/>
            <person name="Riley R."/>
            <person name="Lipzen A."/>
            <person name="He G."/>
            <person name="Yan M."/>
            <person name="Haridas S."/>
            <person name="Daum C."/>
            <person name="Yoshinaga Y."/>
            <person name="Ng V."/>
            <person name="Grigoriev I.V."/>
            <person name="Munk R."/>
            <person name="Nuraida L."/>
            <person name="Wijaya C.H."/>
            <person name="Morales P.-C."/>
            <person name="Keasling J.D."/>
        </authorList>
    </citation>
    <scope>NUCLEOTIDE SEQUENCE [LARGE SCALE GENOMIC DNA]</scope>
    <source>
        <strain evidence="3 4">FGSC 2613</strain>
    </source>
</reference>
<protein>
    <recommendedName>
        <fullName evidence="5">Carbohydrate kinase PfkB domain-containing protein</fullName>
    </recommendedName>
</protein>
<dbReference type="PROSITE" id="PS00584">
    <property type="entry name" value="PFKB_KINASES_2"/>
    <property type="match status" value="1"/>
</dbReference>
<dbReference type="PANTHER" id="PTHR42774:SF3">
    <property type="entry name" value="KETOHEXOKINASE"/>
    <property type="match status" value="1"/>
</dbReference>
<feature type="compositionally biased region" description="Low complexity" evidence="1">
    <location>
        <begin position="132"/>
        <end position="141"/>
    </location>
</feature>
<sequence>MKHLILVGACYLDTILTSPYLYFAPIAAALLLLVRAVAVIGMTRIGIWVLYSFSSVLTLGIPRLACSVPQFPEEDSKLRATALQVRRGGNCPNTAEVLQQLLLSGGGLDSSSTQNQPDSAAGVVAVTPPPSQKQQQRQQQQQQQLLKLHLVSILPNVGSPAIRKILSSFATPPAPQPSPSYDSESLPESVTSAASATATSVDFSHSLYRKGHDEAASSYIIRSGATGSRTIVNYNDLPEMTTDEFMNIADDFVSLQHNHSVDGSPRGFSGEDCWWHFEVLPGSTISVEAEKPGREGLAELAAESDVVFYSKSWAESRGYTNPEACLRGELPNCKKASLMLCTWGCQGAGALFPSPAGTGGGNNEQTAEVAEPEYLHCSTAEVFETQTITVVEIYAIAKANDINTANKVNPSPDHSTIGAGDTFIAGILYGLLMASPNATATKDRSWIQSTSQKEKKKKLLAFAVRLATQKVQMEGFNGILKGW</sequence>
<evidence type="ECO:0000256" key="1">
    <source>
        <dbReference type="SAM" id="MobiDB-lite"/>
    </source>
</evidence>
<organism evidence="3 4">
    <name type="scientific">Neurospora intermedia</name>
    <dbReference type="NCBI Taxonomy" id="5142"/>
    <lineage>
        <taxon>Eukaryota</taxon>
        <taxon>Fungi</taxon>
        <taxon>Dikarya</taxon>
        <taxon>Ascomycota</taxon>
        <taxon>Pezizomycotina</taxon>
        <taxon>Sordariomycetes</taxon>
        <taxon>Sordariomycetidae</taxon>
        <taxon>Sordariales</taxon>
        <taxon>Sordariaceae</taxon>
        <taxon>Neurospora</taxon>
    </lineage>
</organism>
<evidence type="ECO:0000313" key="4">
    <source>
        <dbReference type="Proteomes" id="UP001451303"/>
    </source>
</evidence>
<feature type="transmembrane region" description="Helical" evidence="2">
    <location>
        <begin position="20"/>
        <end position="38"/>
    </location>
</feature>
<dbReference type="Gene3D" id="3.40.1190.20">
    <property type="match status" value="1"/>
</dbReference>
<feature type="transmembrane region" description="Helical" evidence="2">
    <location>
        <begin position="45"/>
        <end position="65"/>
    </location>
</feature>
<dbReference type="InterPro" id="IPR002173">
    <property type="entry name" value="Carboh/pur_kinase_PfkB_CS"/>
</dbReference>
<accession>A0ABR3CYZ4</accession>
<dbReference type="EMBL" id="JAVLET010000016">
    <property type="protein sequence ID" value="KAL0465654.1"/>
    <property type="molecule type" value="Genomic_DNA"/>
</dbReference>
<keyword evidence="2" id="KW-1133">Transmembrane helix</keyword>
<name>A0ABR3CYZ4_NEUIN</name>
<dbReference type="InterPro" id="IPR052562">
    <property type="entry name" value="Ketohexokinase-related"/>
</dbReference>
<dbReference type="SUPFAM" id="SSF53613">
    <property type="entry name" value="Ribokinase-like"/>
    <property type="match status" value="1"/>
</dbReference>
<gene>
    <name evidence="3" type="ORF">QR685DRAFT_576146</name>
</gene>
<dbReference type="PANTHER" id="PTHR42774">
    <property type="entry name" value="PHOSPHOTRANSFERASE SYSTEM TRANSPORT PROTEIN"/>
    <property type="match status" value="1"/>
</dbReference>
<evidence type="ECO:0000313" key="3">
    <source>
        <dbReference type="EMBL" id="KAL0465654.1"/>
    </source>
</evidence>
<proteinExistence type="predicted"/>
<evidence type="ECO:0008006" key="5">
    <source>
        <dbReference type="Google" id="ProtNLM"/>
    </source>
</evidence>
<keyword evidence="2" id="KW-0472">Membrane</keyword>
<keyword evidence="2" id="KW-0812">Transmembrane</keyword>
<dbReference type="InterPro" id="IPR029056">
    <property type="entry name" value="Ribokinase-like"/>
</dbReference>
<comment type="caution">
    <text evidence="3">The sequence shown here is derived from an EMBL/GenBank/DDBJ whole genome shotgun (WGS) entry which is preliminary data.</text>
</comment>
<dbReference type="Proteomes" id="UP001451303">
    <property type="component" value="Unassembled WGS sequence"/>
</dbReference>
<feature type="region of interest" description="Disordered" evidence="1">
    <location>
        <begin position="108"/>
        <end position="141"/>
    </location>
</feature>
<keyword evidence="4" id="KW-1185">Reference proteome</keyword>
<evidence type="ECO:0000256" key="2">
    <source>
        <dbReference type="SAM" id="Phobius"/>
    </source>
</evidence>